<evidence type="ECO:0000256" key="5">
    <source>
        <dbReference type="ARBA" id="ARBA00022962"/>
    </source>
</evidence>
<dbReference type="OrthoDB" id="9807137at2"/>
<dbReference type="GO" id="GO:0000105">
    <property type="term" value="P:L-histidine biosynthetic process"/>
    <property type="evidence" value="ECO:0007669"/>
    <property type="project" value="UniProtKB-UniRule"/>
</dbReference>
<dbReference type="PANTHER" id="PTHR42701:SF1">
    <property type="entry name" value="IMIDAZOLE GLYCEROL PHOSPHATE SYNTHASE SUBUNIT HISH"/>
    <property type="match status" value="1"/>
</dbReference>
<feature type="active site" description="Nucleophile" evidence="10 11">
    <location>
        <position position="81"/>
    </location>
</feature>
<feature type="active site" evidence="10 11">
    <location>
        <position position="192"/>
    </location>
</feature>
<evidence type="ECO:0000313" key="13">
    <source>
        <dbReference type="EMBL" id="PHZ84809.1"/>
    </source>
</evidence>
<comment type="catalytic activity">
    <reaction evidence="8 10">
        <text>5-[(5-phospho-1-deoxy-D-ribulos-1-ylimino)methylamino]-1-(5-phospho-beta-D-ribosyl)imidazole-4-carboxamide + L-glutamine = D-erythro-1-(imidazol-4-yl)glycerol 3-phosphate + 5-amino-1-(5-phospho-beta-D-ribosyl)imidazole-4-carboxamide + L-glutamate + H(+)</text>
        <dbReference type="Rhea" id="RHEA:24793"/>
        <dbReference type="ChEBI" id="CHEBI:15378"/>
        <dbReference type="ChEBI" id="CHEBI:29985"/>
        <dbReference type="ChEBI" id="CHEBI:58278"/>
        <dbReference type="ChEBI" id="CHEBI:58359"/>
        <dbReference type="ChEBI" id="CHEBI:58475"/>
        <dbReference type="ChEBI" id="CHEBI:58525"/>
        <dbReference type="EC" id="4.3.2.10"/>
    </reaction>
</comment>
<reference evidence="13 14" key="1">
    <citation type="submission" date="2017-10" db="EMBL/GenBank/DDBJ databases">
        <title>Frigbacter circumglobatus gen. nov. sp. nov., isolated from sediment cultured in situ.</title>
        <authorList>
            <person name="Zhao Z."/>
        </authorList>
    </citation>
    <scope>NUCLEOTIDE SEQUENCE [LARGE SCALE GENOMIC DNA]</scope>
    <source>
        <strain evidence="13 14">ZYL</strain>
    </source>
</reference>
<evidence type="ECO:0000256" key="10">
    <source>
        <dbReference type="HAMAP-Rule" id="MF_00278"/>
    </source>
</evidence>
<comment type="subunit">
    <text evidence="2 10">Heterodimer of HisH and HisF.</text>
</comment>
<dbReference type="CDD" id="cd01748">
    <property type="entry name" value="GATase1_IGP_Synthase"/>
    <property type="match status" value="1"/>
</dbReference>
<protein>
    <recommendedName>
        <fullName evidence="10">Imidazole glycerol phosphate synthase subunit HisH</fullName>
        <ecNumber evidence="10">4.3.2.10</ecNumber>
    </recommendedName>
    <alternativeName>
        <fullName evidence="10">IGP synthase glutaminase subunit</fullName>
        <ecNumber evidence="10">3.5.1.2</ecNumber>
    </alternativeName>
    <alternativeName>
        <fullName evidence="10">IGP synthase subunit HisH</fullName>
    </alternativeName>
    <alternativeName>
        <fullName evidence="10">ImGP synthase subunit HisH</fullName>
        <shortName evidence="10">IGPS subunit HisH</shortName>
    </alternativeName>
</protein>
<dbReference type="PROSITE" id="PS51273">
    <property type="entry name" value="GATASE_TYPE_1"/>
    <property type="match status" value="1"/>
</dbReference>
<evidence type="ECO:0000256" key="6">
    <source>
        <dbReference type="ARBA" id="ARBA00023102"/>
    </source>
</evidence>
<evidence type="ECO:0000259" key="12">
    <source>
        <dbReference type="Pfam" id="PF00117"/>
    </source>
</evidence>
<dbReference type="EC" id="3.5.1.2" evidence="10"/>
<evidence type="ECO:0000256" key="11">
    <source>
        <dbReference type="PIRSR" id="PIRSR000495-1"/>
    </source>
</evidence>
<proteinExistence type="inferred from homology"/>
<dbReference type="RefSeq" id="WP_099472381.1">
    <property type="nucleotide sequence ID" value="NZ_CAXBMK010000016.1"/>
</dbReference>
<name>A0A2G4YR55_9PROT</name>
<dbReference type="EMBL" id="PDEM01000020">
    <property type="protein sequence ID" value="PHZ84809.1"/>
    <property type="molecule type" value="Genomic_DNA"/>
</dbReference>
<dbReference type="GO" id="GO:0004359">
    <property type="term" value="F:glutaminase activity"/>
    <property type="evidence" value="ECO:0007669"/>
    <property type="project" value="UniProtKB-EC"/>
</dbReference>
<evidence type="ECO:0000256" key="3">
    <source>
        <dbReference type="ARBA" id="ARBA00022605"/>
    </source>
</evidence>
<feature type="domain" description="Glutamine amidotransferase" evidence="12">
    <location>
        <begin position="6"/>
        <end position="208"/>
    </location>
</feature>
<comment type="catalytic activity">
    <reaction evidence="9 10">
        <text>L-glutamine + H2O = L-glutamate + NH4(+)</text>
        <dbReference type="Rhea" id="RHEA:15889"/>
        <dbReference type="ChEBI" id="CHEBI:15377"/>
        <dbReference type="ChEBI" id="CHEBI:28938"/>
        <dbReference type="ChEBI" id="CHEBI:29985"/>
        <dbReference type="ChEBI" id="CHEBI:58359"/>
        <dbReference type="EC" id="3.5.1.2"/>
    </reaction>
</comment>
<dbReference type="Pfam" id="PF00117">
    <property type="entry name" value="GATase"/>
    <property type="match status" value="1"/>
</dbReference>
<dbReference type="GO" id="GO:0000107">
    <property type="term" value="F:imidazoleglycerol-phosphate synthase activity"/>
    <property type="evidence" value="ECO:0007669"/>
    <property type="project" value="UniProtKB-UniRule"/>
</dbReference>
<evidence type="ECO:0000256" key="9">
    <source>
        <dbReference type="ARBA" id="ARBA00049534"/>
    </source>
</evidence>
<dbReference type="GO" id="GO:0016829">
    <property type="term" value="F:lyase activity"/>
    <property type="evidence" value="ECO:0007669"/>
    <property type="project" value="UniProtKB-KW"/>
</dbReference>
<dbReference type="PIRSF" id="PIRSF000495">
    <property type="entry name" value="Amidotransf_hisH"/>
    <property type="match status" value="1"/>
</dbReference>
<accession>A0A2G4YR55</accession>
<sequence length="217" mass="24072">MSRIAIIDYGIGNVRSMVNAFESLSAEVILTRDRTEIMAADGVVLPGVGAFAHGMEKLDQYQLTDVIKDYARTGKPLLGVCLGMQMLFSHSEEFGHTPGLDLIPGKVVKLSPRNAKIRKLPHVSWNEIYATGQSGWDNTILEGVRQNEDMYFVHSFVARPDDAINILSTTGYSDDEFCSTVRQGNIYGCQYHPEKSADAGLNILRNFITMCKVNHDV</sequence>
<dbReference type="EC" id="4.3.2.10" evidence="10"/>
<comment type="pathway">
    <text evidence="1 10">Amino-acid biosynthesis; L-histidine biosynthesis; L-histidine from 5-phospho-alpha-D-ribose 1-diphosphate: step 5/9.</text>
</comment>
<comment type="function">
    <text evidence="10">IGPS catalyzes the conversion of PRFAR and glutamine to IGP, AICAR and glutamate. The HisH subunit catalyzes the hydrolysis of glutamine to glutamate and ammonia as part of the synthesis of IGP and AICAR. The resulting ammonia molecule is channeled to the active site of HisF.</text>
</comment>
<dbReference type="Proteomes" id="UP000229730">
    <property type="component" value="Unassembled WGS sequence"/>
</dbReference>
<evidence type="ECO:0000256" key="8">
    <source>
        <dbReference type="ARBA" id="ARBA00047838"/>
    </source>
</evidence>
<feature type="active site" evidence="10 11">
    <location>
        <position position="194"/>
    </location>
</feature>
<dbReference type="FunCoup" id="A0A2G4YR55">
    <property type="interactions" value="309"/>
</dbReference>
<evidence type="ECO:0000313" key="14">
    <source>
        <dbReference type="Proteomes" id="UP000229730"/>
    </source>
</evidence>
<dbReference type="InParanoid" id="A0A2G4YR55"/>
<dbReference type="AlphaFoldDB" id="A0A2G4YR55"/>
<comment type="caution">
    <text evidence="13">The sequence shown here is derived from an EMBL/GenBank/DDBJ whole genome shotgun (WGS) entry which is preliminary data.</text>
</comment>
<gene>
    <name evidence="10" type="primary">hisH</name>
    <name evidence="13" type="ORF">CRD36_08755</name>
</gene>
<dbReference type="SUPFAM" id="SSF52317">
    <property type="entry name" value="Class I glutamine amidotransferase-like"/>
    <property type="match status" value="1"/>
</dbReference>
<keyword evidence="10" id="KW-0963">Cytoplasm</keyword>
<keyword evidence="5 10" id="KW-0315">Glutamine amidotransferase</keyword>
<evidence type="ECO:0000256" key="4">
    <source>
        <dbReference type="ARBA" id="ARBA00022801"/>
    </source>
</evidence>
<dbReference type="HAMAP" id="MF_00278">
    <property type="entry name" value="HisH"/>
    <property type="match status" value="1"/>
</dbReference>
<dbReference type="PROSITE" id="PS51274">
    <property type="entry name" value="GATASE_COBBQ"/>
    <property type="match status" value="1"/>
</dbReference>
<evidence type="ECO:0000256" key="7">
    <source>
        <dbReference type="ARBA" id="ARBA00023239"/>
    </source>
</evidence>
<keyword evidence="7 10" id="KW-0456">Lyase</keyword>
<evidence type="ECO:0000256" key="1">
    <source>
        <dbReference type="ARBA" id="ARBA00005091"/>
    </source>
</evidence>
<dbReference type="NCBIfam" id="TIGR01855">
    <property type="entry name" value="IMP_synth_hisH"/>
    <property type="match status" value="1"/>
</dbReference>
<keyword evidence="14" id="KW-1185">Reference proteome</keyword>
<dbReference type="PANTHER" id="PTHR42701">
    <property type="entry name" value="IMIDAZOLE GLYCEROL PHOSPHATE SYNTHASE SUBUNIT HISH"/>
    <property type="match status" value="1"/>
</dbReference>
<dbReference type="UniPathway" id="UPA00031">
    <property type="reaction ID" value="UER00010"/>
</dbReference>
<comment type="subcellular location">
    <subcellularLocation>
        <location evidence="10">Cytoplasm</location>
    </subcellularLocation>
</comment>
<keyword evidence="4 10" id="KW-0378">Hydrolase</keyword>
<organism evidence="13 14">
    <name type="scientific">Paremcibacter congregatus</name>
    <dbReference type="NCBI Taxonomy" id="2043170"/>
    <lineage>
        <taxon>Bacteria</taxon>
        <taxon>Pseudomonadati</taxon>
        <taxon>Pseudomonadota</taxon>
        <taxon>Alphaproteobacteria</taxon>
        <taxon>Emcibacterales</taxon>
        <taxon>Emcibacteraceae</taxon>
        <taxon>Paremcibacter</taxon>
    </lineage>
</organism>
<dbReference type="InterPro" id="IPR010139">
    <property type="entry name" value="Imidazole-glycPsynth_HisH"/>
</dbReference>
<dbReference type="InterPro" id="IPR029062">
    <property type="entry name" value="Class_I_gatase-like"/>
</dbReference>
<dbReference type="InterPro" id="IPR017926">
    <property type="entry name" value="GATASE"/>
</dbReference>
<keyword evidence="6 10" id="KW-0368">Histidine biosynthesis</keyword>
<dbReference type="Gene3D" id="3.40.50.880">
    <property type="match status" value="1"/>
</dbReference>
<keyword evidence="3 10" id="KW-0028">Amino-acid biosynthesis</keyword>
<dbReference type="GO" id="GO:0005737">
    <property type="term" value="C:cytoplasm"/>
    <property type="evidence" value="ECO:0007669"/>
    <property type="project" value="UniProtKB-SubCell"/>
</dbReference>
<evidence type="ECO:0000256" key="2">
    <source>
        <dbReference type="ARBA" id="ARBA00011152"/>
    </source>
</evidence>